<evidence type="ECO:0000256" key="3">
    <source>
        <dbReference type="ARBA" id="ARBA00023274"/>
    </source>
</evidence>
<gene>
    <name evidence="5" type="ORF">S01H1_25425</name>
</gene>
<name>X0T7W4_9ZZZZ</name>
<evidence type="ECO:0000256" key="2">
    <source>
        <dbReference type="ARBA" id="ARBA00022980"/>
    </source>
</evidence>
<dbReference type="PROSITE" id="PS01167">
    <property type="entry name" value="RIBOSOMAL_L17"/>
    <property type="match status" value="1"/>
</dbReference>
<evidence type="ECO:0000313" key="5">
    <source>
        <dbReference type="EMBL" id="GAF89563.1"/>
    </source>
</evidence>
<sequence length="157" mass="17663">MRRNLVAQLFQHETISTTIEKAKEVKAFAEKLITLSKKGTLSARRRAIALLDNRDIIDYEDGKPVKKGTVIGKLFSEIGPRYLDRPGGYTRIIRLSLRRLGDNGRLVLLQLVGPEETSKKETKAASKKRSRKRAKKTVEVEENAEAEGTAESSNRQD</sequence>
<proteinExistence type="inferred from homology"/>
<dbReference type="PANTHER" id="PTHR14413">
    <property type="entry name" value="RIBOSOMAL PROTEIN L17"/>
    <property type="match status" value="1"/>
</dbReference>
<organism evidence="5">
    <name type="scientific">marine sediment metagenome</name>
    <dbReference type="NCBI Taxonomy" id="412755"/>
    <lineage>
        <taxon>unclassified sequences</taxon>
        <taxon>metagenomes</taxon>
        <taxon>ecological metagenomes</taxon>
    </lineage>
</organism>
<dbReference type="Gene3D" id="3.90.1030.10">
    <property type="entry name" value="Ribosomal protein L17"/>
    <property type="match status" value="1"/>
</dbReference>
<dbReference type="GO" id="GO:0006412">
    <property type="term" value="P:translation"/>
    <property type="evidence" value="ECO:0007669"/>
    <property type="project" value="InterPro"/>
</dbReference>
<evidence type="ECO:0000256" key="4">
    <source>
        <dbReference type="SAM" id="MobiDB-lite"/>
    </source>
</evidence>
<reference evidence="5" key="1">
    <citation type="journal article" date="2014" name="Front. Microbiol.">
        <title>High frequency of phylogenetically diverse reductive dehalogenase-homologous genes in deep subseafloor sedimentary metagenomes.</title>
        <authorList>
            <person name="Kawai M."/>
            <person name="Futagami T."/>
            <person name="Toyoda A."/>
            <person name="Takaki Y."/>
            <person name="Nishi S."/>
            <person name="Hori S."/>
            <person name="Arai W."/>
            <person name="Tsubouchi T."/>
            <person name="Morono Y."/>
            <person name="Uchiyama I."/>
            <person name="Ito T."/>
            <person name="Fujiyama A."/>
            <person name="Inagaki F."/>
            <person name="Takami H."/>
        </authorList>
    </citation>
    <scope>NUCLEOTIDE SEQUENCE</scope>
    <source>
        <strain evidence="5">Expedition CK06-06</strain>
    </source>
</reference>
<dbReference type="InterPro" id="IPR036373">
    <property type="entry name" value="Ribosomal_bL17_sf"/>
</dbReference>
<keyword evidence="2" id="KW-0689">Ribosomal protein</keyword>
<dbReference type="EMBL" id="BARS01015358">
    <property type="protein sequence ID" value="GAF89563.1"/>
    <property type="molecule type" value="Genomic_DNA"/>
</dbReference>
<feature type="region of interest" description="Disordered" evidence="4">
    <location>
        <begin position="116"/>
        <end position="157"/>
    </location>
</feature>
<protein>
    <recommendedName>
        <fullName evidence="6">50S ribosomal protein L17</fullName>
    </recommendedName>
</protein>
<dbReference type="AlphaFoldDB" id="X0T7W4"/>
<keyword evidence="3" id="KW-0687">Ribonucleoprotein</keyword>
<dbReference type="PANTHER" id="PTHR14413:SF16">
    <property type="entry name" value="LARGE RIBOSOMAL SUBUNIT PROTEIN BL17M"/>
    <property type="match status" value="1"/>
</dbReference>
<comment type="caution">
    <text evidence="5">The sequence shown here is derived from an EMBL/GenBank/DDBJ whole genome shotgun (WGS) entry which is preliminary data.</text>
</comment>
<dbReference type="InterPro" id="IPR000456">
    <property type="entry name" value="Ribosomal_bL17"/>
</dbReference>
<dbReference type="InterPro" id="IPR047859">
    <property type="entry name" value="Ribosomal_bL17_CS"/>
</dbReference>
<comment type="similarity">
    <text evidence="1">Belongs to the bacterial ribosomal protein bL17 family.</text>
</comment>
<evidence type="ECO:0008006" key="6">
    <source>
        <dbReference type="Google" id="ProtNLM"/>
    </source>
</evidence>
<dbReference type="SUPFAM" id="SSF64263">
    <property type="entry name" value="Prokaryotic ribosomal protein L17"/>
    <property type="match status" value="1"/>
</dbReference>
<dbReference type="GO" id="GO:0022625">
    <property type="term" value="C:cytosolic large ribosomal subunit"/>
    <property type="evidence" value="ECO:0007669"/>
    <property type="project" value="TreeGrafter"/>
</dbReference>
<accession>X0T7W4</accession>
<dbReference type="GO" id="GO:0003735">
    <property type="term" value="F:structural constituent of ribosome"/>
    <property type="evidence" value="ECO:0007669"/>
    <property type="project" value="InterPro"/>
</dbReference>
<dbReference type="Pfam" id="PF01196">
    <property type="entry name" value="Ribosomal_L17"/>
    <property type="match status" value="1"/>
</dbReference>
<dbReference type="NCBIfam" id="TIGR00059">
    <property type="entry name" value="L17"/>
    <property type="match status" value="1"/>
</dbReference>
<evidence type="ECO:0000256" key="1">
    <source>
        <dbReference type="ARBA" id="ARBA00008777"/>
    </source>
</evidence>
<feature type="compositionally biased region" description="Basic residues" evidence="4">
    <location>
        <begin position="125"/>
        <end position="135"/>
    </location>
</feature>